<dbReference type="InterPro" id="IPR041135">
    <property type="entry name" value="Nmad3"/>
</dbReference>
<dbReference type="HOGENOM" id="CLU_089195_0_0_2"/>
<keyword evidence="3" id="KW-1185">Reference proteome</keyword>
<dbReference type="KEGG" id="hut:Huta_2027"/>
<dbReference type="Pfam" id="PF18754">
    <property type="entry name" value="Nmad3"/>
    <property type="match status" value="1"/>
</dbReference>
<proteinExistence type="predicted"/>
<feature type="domain" description="Nucleotide modification associated" evidence="1">
    <location>
        <begin position="3"/>
        <end position="234"/>
    </location>
</feature>
<accession>C7NTK5</accession>
<gene>
    <name evidence="2" type="ordered locus">Huta_2027</name>
</gene>
<reference evidence="2 3" key="1">
    <citation type="journal article" date="2009" name="Stand. Genomic Sci.">
        <title>Complete genome sequence of Halorhabdus utahensis type strain (AX-2).</title>
        <authorList>
            <person name="Anderson I."/>
            <person name="Tindall B.J."/>
            <person name="Pomrenke H."/>
            <person name="Goker M."/>
            <person name="Lapidus A."/>
            <person name="Nolan M."/>
            <person name="Copeland A."/>
            <person name="Glavina Del Rio T."/>
            <person name="Chen F."/>
            <person name="Tice H."/>
            <person name="Cheng J.F."/>
            <person name="Lucas S."/>
            <person name="Chertkov O."/>
            <person name="Bruce D."/>
            <person name="Brettin T."/>
            <person name="Detter J.C."/>
            <person name="Han C."/>
            <person name="Goodwin L."/>
            <person name="Land M."/>
            <person name="Hauser L."/>
            <person name="Chang Y.J."/>
            <person name="Jeffries C.D."/>
            <person name="Pitluck S."/>
            <person name="Pati A."/>
            <person name="Mavromatis K."/>
            <person name="Ivanova N."/>
            <person name="Ovchinnikova G."/>
            <person name="Chen A."/>
            <person name="Palaniappan K."/>
            <person name="Chain P."/>
            <person name="Rohde M."/>
            <person name="Bristow J."/>
            <person name="Eisen J.A."/>
            <person name="Markowitz V."/>
            <person name="Hugenholtz P."/>
            <person name="Kyrpides N.C."/>
            <person name="Klenk H.P."/>
        </authorList>
    </citation>
    <scope>NUCLEOTIDE SEQUENCE [LARGE SCALE GENOMIC DNA]</scope>
    <source>
        <strain evidence="3">DSM 12940 / JCM 11049 / AX-2</strain>
    </source>
</reference>
<dbReference type="AlphaFoldDB" id="C7NTK5"/>
<evidence type="ECO:0000259" key="1">
    <source>
        <dbReference type="Pfam" id="PF18754"/>
    </source>
</evidence>
<evidence type="ECO:0000313" key="3">
    <source>
        <dbReference type="Proteomes" id="UP000002071"/>
    </source>
</evidence>
<evidence type="ECO:0000313" key="2">
    <source>
        <dbReference type="EMBL" id="ACV12195.1"/>
    </source>
</evidence>
<name>C7NTK5_HALUD</name>
<dbReference type="RefSeq" id="WP_015789766.1">
    <property type="nucleotide sequence ID" value="NC_013158.1"/>
</dbReference>
<dbReference type="STRING" id="519442.Huta_2027"/>
<dbReference type="EMBL" id="CP001687">
    <property type="protein sequence ID" value="ACV12195.1"/>
    <property type="molecule type" value="Genomic_DNA"/>
</dbReference>
<dbReference type="GeneID" id="8384321"/>
<dbReference type="eggNOG" id="arCOG07784">
    <property type="taxonomic scope" value="Archaea"/>
</dbReference>
<sequence>MTVVLAGVGADQSNVGRNLPLYDDGTFEYVPIPEKTPETDESETFGTWPLRNGGVAADLLSKIRPAPGREEEWVTDPERIAGWPLHRDPNFDALTYGEHRGSADQRQGYVRLLEALDPGDVVGFYAGLAPPGGHPHRYLIGYFTAESVVTTAGRSPAEKRDLLADHPENAHAKRADGGELYYDRVGAEDKYVAIVEGREPGGLFERDPIRLSERYVKPGNERVGYYLREGIADEWDLRAPDADPVALTRKPAMCFDLSGETFRDRNGIPGAR</sequence>
<protein>
    <recommendedName>
        <fullName evidence="1">Nucleotide modification associated domain-containing protein</fullName>
    </recommendedName>
</protein>
<dbReference type="OrthoDB" id="211258at2157"/>
<organism evidence="2 3">
    <name type="scientific">Halorhabdus utahensis (strain DSM 12940 / JCM 11049 / AX-2)</name>
    <dbReference type="NCBI Taxonomy" id="519442"/>
    <lineage>
        <taxon>Archaea</taxon>
        <taxon>Methanobacteriati</taxon>
        <taxon>Methanobacteriota</taxon>
        <taxon>Stenosarchaea group</taxon>
        <taxon>Halobacteria</taxon>
        <taxon>Halobacteriales</taxon>
        <taxon>Haloarculaceae</taxon>
        <taxon>Halorhabdus</taxon>
    </lineage>
</organism>
<dbReference type="Proteomes" id="UP000002071">
    <property type="component" value="Chromosome"/>
</dbReference>